<reference evidence="2" key="1">
    <citation type="journal article" date="2021" name="Environ. Microbiol.">
        <title>Genomic characterization of three novel Desulfobacterota classes expand the metabolic and phylogenetic diversity of the phylum.</title>
        <authorList>
            <person name="Murphy C.L."/>
            <person name="Biggerstaff J."/>
            <person name="Eichhorn A."/>
            <person name="Ewing E."/>
            <person name="Shahan R."/>
            <person name="Soriano D."/>
            <person name="Stewart S."/>
            <person name="VanMol K."/>
            <person name="Walker R."/>
            <person name="Walters P."/>
            <person name="Elshahed M.S."/>
            <person name="Youssef N.H."/>
        </authorList>
    </citation>
    <scope>NUCLEOTIDE SEQUENCE</scope>
    <source>
        <strain evidence="2">Zod_Metabat.24</strain>
    </source>
</reference>
<dbReference type="Gene3D" id="1.10.150.20">
    <property type="entry name" value="5' to 3' exonuclease, C-terminal subdomain"/>
    <property type="match status" value="2"/>
</dbReference>
<dbReference type="Pfam" id="PF14229">
    <property type="entry name" value="DUF4332"/>
    <property type="match status" value="1"/>
</dbReference>
<evidence type="ECO:0000313" key="3">
    <source>
        <dbReference type="Proteomes" id="UP000809273"/>
    </source>
</evidence>
<organism evidence="2 3">
    <name type="scientific">Candidatus Zymogenus saltonus</name>
    <dbReference type="NCBI Taxonomy" id="2844893"/>
    <lineage>
        <taxon>Bacteria</taxon>
        <taxon>Deltaproteobacteria</taxon>
        <taxon>Candidatus Zymogenia</taxon>
        <taxon>Candidatus Zymogeniales</taxon>
        <taxon>Candidatus Zymogenaceae</taxon>
        <taxon>Candidatus Zymogenus</taxon>
    </lineage>
</organism>
<protein>
    <submittedName>
        <fullName evidence="2">DUF4332 domain-containing protein</fullName>
    </submittedName>
</protein>
<dbReference type="Proteomes" id="UP000809273">
    <property type="component" value="Unassembled WGS sequence"/>
</dbReference>
<name>A0A9D8KDX7_9DELT</name>
<evidence type="ECO:0000313" key="2">
    <source>
        <dbReference type="EMBL" id="MBN1572322.1"/>
    </source>
</evidence>
<dbReference type="InterPro" id="IPR025567">
    <property type="entry name" value="DUF4332"/>
</dbReference>
<comment type="caution">
    <text evidence="2">The sequence shown here is derived from an EMBL/GenBank/DDBJ whole genome shotgun (WGS) entry which is preliminary data.</text>
</comment>
<accession>A0A9D8KDX7</accession>
<sequence length="135" mass="15361">MGYPIKDIEGIGDAYKGKLNKVGITNTNQLLERGKTPKGRKELEDSTGIGHKLILEWVNLADLMRIKGVAEEYSDLLEEAGVDTVKELRNRRADNLYQQIKEINDKKNLVRRLPSEKSVADWIEQAKKLPPVVEY</sequence>
<evidence type="ECO:0000259" key="1">
    <source>
        <dbReference type="Pfam" id="PF14229"/>
    </source>
</evidence>
<gene>
    <name evidence="2" type="ORF">JW984_03905</name>
</gene>
<feature type="domain" description="DUF4332" evidence="1">
    <location>
        <begin position="9"/>
        <end position="129"/>
    </location>
</feature>
<dbReference type="AlphaFoldDB" id="A0A9D8KDX7"/>
<proteinExistence type="predicted"/>
<reference evidence="2" key="2">
    <citation type="submission" date="2021-01" db="EMBL/GenBank/DDBJ databases">
        <authorList>
            <person name="Hahn C.R."/>
            <person name="Youssef N.H."/>
            <person name="Elshahed M."/>
        </authorList>
    </citation>
    <scope>NUCLEOTIDE SEQUENCE</scope>
    <source>
        <strain evidence="2">Zod_Metabat.24</strain>
    </source>
</reference>
<dbReference type="EMBL" id="JAFGIX010000019">
    <property type="protein sequence ID" value="MBN1572322.1"/>
    <property type="molecule type" value="Genomic_DNA"/>
</dbReference>